<organism evidence="1 2">
    <name type="scientific">Nicotiana tabacum</name>
    <name type="common">Common tobacco</name>
    <dbReference type="NCBI Taxonomy" id="4097"/>
    <lineage>
        <taxon>Eukaryota</taxon>
        <taxon>Viridiplantae</taxon>
        <taxon>Streptophyta</taxon>
        <taxon>Embryophyta</taxon>
        <taxon>Tracheophyta</taxon>
        <taxon>Spermatophyta</taxon>
        <taxon>Magnoliopsida</taxon>
        <taxon>eudicotyledons</taxon>
        <taxon>Gunneridae</taxon>
        <taxon>Pentapetalae</taxon>
        <taxon>asterids</taxon>
        <taxon>lamiids</taxon>
        <taxon>Solanales</taxon>
        <taxon>Solanaceae</taxon>
        <taxon>Nicotianoideae</taxon>
        <taxon>Nicotianeae</taxon>
        <taxon>Nicotiana</taxon>
    </lineage>
</organism>
<protein>
    <submittedName>
        <fullName evidence="2">Uncharacterized protein LOC142165356</fullName>
    </submittedName>
</protein>
<reference evidence="1" key="1">
    <citation type="journal article" date="2014" name="Nat. Commun.">
        <title>The tobacco genome sequence and its comparison with those of tomato and potato.</title>
        <authorList>
            <person name="Sierro N."/>
            <person name="Battey J.N."/>
            <person name="Ouadi S."/>
            <person name="Bakaher N."/>
            <person name="Bovet L."/>
            <person name="Willig A."/>
            <person name="Goepfert S."/>
            <person name="Peitsch M.C."/>
            <person name="Ivanov N.V."/>
        </authorList>
    </citation>
    <scope>NUCLEOTIDE SEQUENCE [LARGE SCALE GENOMIC DNA]</scope>
</reference>
<name>A0AC58S4Y0_TOBAC</name>
<dbReference type="RefSeq" id="XP_075080029.1">
    <property type="nucleotide sequence ID" value="XM_075223928.1"/>
</dbReference>
<reference evidence="2" key="2">
    <citation type="submission" date="2025-08" db="UniProtKB">
        <authorList>
            <consortium name="RefSeq"/>
        </authorList>
    </citation>
    <scope>IDENTIFICATION</scope>
    <source>
        <tissue evidence="2">Leaf</tissue>
    </source>
</reference>
<proteinExistence type="predicted"/>
<evidence type="ECO:0000313" key="2">
    <source>
        <dbReference type="RefSeq" id="XP_075080029.1"/>
    </source>
</evidence>
<gene>
    <name evidence="2" type="primary">LOC142165356</name>
</gene>
<dbReference type="Proteomes" id="UP000790787">
    <property type="component" value="Chromosome 10"/>
</dbReference>
<sequence>MAKAYNIANWECICQIMRQMGIYGIWIDRVWRLINNVWYSINLNGTRHGFFKSSRGIKQGHSISPSLFVIGAELLPRLINMLPESGFISYSAEKNGSFITHLCYADDTILFLSVRKSIKKYGFYVSPQLDEDNVNEVKNITGVPRCQFPVQYLGYPIYLGRNKIVHFNNMVAKVSRRLQGWQGKLLSFGGKAVLLKYVLQSLPLHLLYVLYPPKMVLYQIERIISKLFWGKIEDRNKVHWINGHIYAIPPLKEELVLGLYMTLLEPSQLKFGEILEPKRDC</sequence>
<keyword evidence="1" id="KW-1185">Reference proteome</keyword>
<accession>A0AC58S4Y0</accession>
<evidence type="ECO:0000313" key="1">
    <source>
        <dbReference type="Proteomes" id="UP000790787"/>
    </source>
</evidence>